<gene>
    <name evidence="2" type="ORF">THAR02_11043</name>
</gene>
<feature type="compositionally biased region" description="Basic residues" evidence="1">
    <location>
        <begin position="166"/>
        <end position="179"/>
    </location>
</feature>
<dbReference type="Proteomes" id="UP000034112">
    <property type="component" value="Unassembled WGS sequence"/>
</dbReference>
<dbReference type="OrthoDB" id="5071280at2759"/>
<evidence type="ECO:0000313" key="3">
    <source>
        <dbReference type="Proteomes" id="UP000034112"/>
    </source>
</evidence>
<evidence type="ECO:0000313" key="2">
    <source>
        <dbReference type="EMBL" id="KKO96851.1"/>
    </source>
</evidence>
<comment type="caution">
    <text evidence="2">The sequence shown here is derived from an EMBL/GenBank/DDBJ whole genome shotgun (WGS) entry which is preliminary data.</text>
</comment>
<name>A0A0F9Z8B7_TRIHA</name>
<sequence length="243" mass="26560">MAASLCLAPSPFPSPTSNFTTLHHSTAQITQRHHQPIAAAFALVFPYSPTPSLTCPLPFALCSLLFALCTPSLVRIPAADLDSLSLFFQPGQHPACGFPPAAIESQWPDLVSFSPQLPPPISLVNNSSTGDARLFDFNVAQQQLRPYIKNSLRDDTDESVRPGRSGQRRRGQGQRRGRGRTQAQGQRQMTSGSAGNPINLDDDDDDEYDFEIEGSGQFVYEGESEEDEEDQGTSSNPIRLLEN</sequence>
<organism evidence="2 3">
    <name type="scientific">Trichoderma harzianum</name>
    <name type="common">Hypocrea lixii</name>
    <dbReference type="NCBI Taxonomy" id="5544"/>
    <lineage>
        <taxon>Eukaryota</taxon>
        <taxon>Fungi</taxon>
        <taxon>Dikarya</taxon>
        <taxon>Ascomycota</taxon>
        <taxon>Pezizomycotina</taxon>
        <taxon>Sordariomycetes</taxon>
        <taxon>Hypocreomycetidae</taxon>
        <taxon>Hypocreales</taxon>
        <taxon>Hypocreaceae</taxon>
        <taxon>Trichoderma</taxon>
    </lineage>
</organism>
<feature type="compositionally biased region" description="Acidic residues" evidence="1">
    <location>
        <begin position="200"/>
        <end position="212"/>
    </location>
</feature>
<dbReference type="AlphaFoldDB" id="A0A0F9Z8B7"/>
<dbReference type="EMBL" id="JOKZ01000709">
    <property type="protein sequence ID" value="KKO96851.1"/>
    <property type="molecule type" value="Genomic_DNA"/>
</dbReference>
<feature type="compositionally biased region" description="Acidic residues" evidence="1">
    <location>
        <begin position="222"/>
        <end position="231"/>
    </location>
</feature>
<feature type="compositionally biased region" description="Basic and acidic residues" evidence="1">
    <location>
        <begin position="151"/>
        <end position="161"/>
    </location>
</feature>
<feature type="region of interest" description="Disordered" evidence="1">
    <location>
        <begin position="146"/>
        <end position="243"/>
    </location>
</feature>
<accession>A0A0F9Z8B7</accession>
<evidence type="ECO:0000256" key="1">
    <source>
        <dbReference type="SAM" id="MobiDB-lite"/>
    </source>
</evidence>
<protein>
    <submittedName>
        <fullName evidence="2">Uncharacterized protein</fullName>
    </submittedName>
</protein>
<proteinExistence type="predicted"/>
<reference evidence="3" key="1">
    <citation type="journal article" date="2015" name="Genome Announc.">
        <title>Draft whole-genome sequence of the biocontrol agent Trichoderma harzianum T6776.</title>
        <authorList>
            <person name="Baroncelli R."/>
            <person name="Piaggeschi G."/>
            <person name="Fiorini L."/>
            <person name="Bertolini E."/>
            <person name="Zapparata A."/>
            <person name="Pe M.E."/>
            <person name="Sarrocco S."/>
            <person name="Vannacci G."/>
        </authorList>
    </citation>
    <scope>NUCLEOTIDE SEQUENCE [LARGE SCALE GENOMIC DNA]</scope>
    <source>
        <strain evidence="3">T6776</strain>
    </source>
</reference>